<organism evidence="1 2">
    <name type="scientific">Friedmanniomyces simplex</name>
    <dbReference type="NCBI Taxonomy" id="329884"/>
    <lineage>
        <taxon>Eukaryota</taxon>
        <taxon>Fungi</taxon>
        <taxon>Dikarya</taxon>
        <taxon>Ascomycota</taxon>
        <taxon>Pezizomycotina</taxon>
        <taxon>Dothideomycetes</taxon>
        <taxon>Dothideomycetidae</taxon>
        <taxon>Mycosphaerellales</taxon>
        <taxon>Teratosphaeriaceae</taxon>
        <taxon>Friedmanniomyces</taxon>
    </lineage>
</organism>
<comment type="caution">
    <text evidence="1">The sequence shown here is derived from an EMBL/GenBank/DDBJ whole genome shotgun (WGS) entry which is preliminary data.</text>
</comment>
<proteinExistence type="predicted"/>
<keyword evidence="2" id="KW-1185">Reference proteome</keyword>
<dbReference type="Proteomes" id="UP000309340">
    <property type="component" value="Unassembled WGS sequence"/>
</dbReference>
<dbReference type="OrthoDB" id="5404713at2759"/>
<name>A0A4U0XBT8_9PEZI</name>
<reference evidence="1 2" key="1">
    <citation type="submission" date="2017-03" db="EMBL/GenBank/DDBJ databases">
        <title>Genomes of endolithic fungi from Antarctica.</title>
        <authorList>
            <person name="Coleine C."/>
            <person name="Masonjones S."/>
            <person name="Stajich J.E."/>
        </authorList>
    </citation>
    <scope>NUCLEOTIDE SEQUENCE [LARGE SCALE GENOMIC DNA]</scope>
    <source>
        <strain evidence="1 2">CCFEE 5184</strain>
    </source>
</reference>
<sequence length="314" mass="34825">MPHNHNRRGLWIWNSNAILASSIETDQLLTGAQDAGVTDLYLYTAPDCYAAQRPQLQTFISSATTFDQHVWALDGDRAYFADAAGPADFKRGIENLIAYNEAVAPHERFFGFQADNEPHDHGEYRTFHNGVADSALSEDPGSCVWQSTQAHDRKVLLRSWLSMYQTARQLLRTHGLCFGAAMPWWTESYEGGELGVRFPDRAGIRQSVMKHMMALVDDYVVMSYHADPANAVRRVEVQAAYASSIPADRRPRVYASVEVAPGVGGPVSYGDAEGKNSKAVVLRDMTVITEGLSRYPAFGGIAVHQWSAWQSIPE</sequence>
<accession>A0A4U0XBT8</accession>
<dbReference type="EMBL" id="NAJQ01000235">
    <property type="protein sequence ID" value="TKA74194.1"/>
    <property type="molecule type" value="Genomic_DNA"/>
</dbReference>
<dbReference type="AlphaFoldDB" id="A0A4U0XBT8"/>
<protein>
    <submittedName>
        <fullName evidence="1">Uncharacterized protein</fullName>
    </submittedName>
</protein>
<evidence type="ECO:0000313" key="1">
    <source>
        <dbReference type="EMBL" id="TKA74194.1"/>
    </source>
</evidence>
<gene>
    <name evidence="1" type="ORF">B0A55_05138</name>
</gene>
<evidence type="ECO:0000313" key="2">
    <source>
        <dbReference type="Proteomes" id="UP000309340"/>
    </source>
</evidence>